<comment type="caution">
    <text evidence="5">The sequence shown here is derived from an EMBL/GenBank/DDBJ whole genome shotgun (WGS) entry which is preliminary data.</text>
</comment>
<dbReference type="PROSITE" id="PS50893">
    <property type="entry name" value="ABC_TRANSPORTER_2"/>
    <property type="match status" value="2"/>
</dbReference>
<feature type="domain" description="ABC transporter" evidence="3">
    <location>
        <begin position="67"/>
        <end position="316"/>
    </location>
</feature>
<dbReference type="PRINTS" id="PR01868">
    <property type="entry name" value="ABCEFAMILY"/>
</dbReference>
<dbReference type="InterPro" id="IPR013283">
    <property type="entry name" value="RLI1"/>
</dbReference>
<organism evidence="5 6">
    <name type="scientific">Aduncisulcus paluster</name>
    <dbReference type="NCBI Taxonomy" id="2918883"/>
    <lineage>
        <taxon>Eukaryota</taxon>
        <taxon>Metamonada</taxon>
        <taxon>Carpediemonas-like organisms</taxon>
        <taxon>Aduncisulcus</taxon>
    </lineage>
</organism>
<dbReference type="Pfam" id="PF04068">
    <property type="entry name" value="Fer4_RLI"/>
    <property type="match status" value="1"/>
</dbReference>
<accession>A0ABQ5KS46</accession>
<reference evidence="5" key="1">
    <citation type="submission" date="2022-03" db="EMBL/GenBank/DDBJ databases">
        <title>Draft genome sequence of Aduncisulcus paluster, a free-living microaerophilic Fornicata.</title>
        <authorList>
            <person name="Yuyama I."/>
            <person name="Kume K."/>
            <person name="Tamura T."/>
            <person name="Inagaki Y."/>
            <person name="Hashimoto T."/>
        </authorList>
    </citation>
    <scope>NUCLEOTIDE SEQUENCE</scope>
    <source>
        <strain evidence="5">NY0171</strain>
    </source>
</reference>
<keyword evidence="1" id="KW-0547">Nucleotide-binding</keyword>
<protein>
    <submittedName>
        <fullName evidence="5">ABC transporter E family member 2</fullName>
    </submittedName>
</protein>
<dbReference type="InterPro" id="IPR003593">
    <property type="entry name" value="AAA+_ATPase"/>
</dbReference>
<dbReference type="InterPro" id="IPR017896">
    <property type="entry name" value="4Fe4S_Fe-S-bd"/>
</dbReference>
<dbReference type="SMART" id="SM00382">
    <property type="entry name" value="AAA"/>
    <property type="match status" value="2"/>
</dbReference>
<dbReference type="Gene3D" id="3.40.50.300">
    <property type="entry name" value="P-loop containing nucleotide triphosphate hydrolases"/>
    <property type="match status" value="2"/>
</dbReference>
<dbReference type="InterPro" id="IPR027417">
    <property type="entry name" value="P-loop_NTPase"/>
</dbReference>
<feature type="domain" description="4Fe-4S ferredoxin-type" evidence="4">
    <location>
        <begin position="6"/>
        <end position="36"/>
    </location>
</feature>
<dbReference type="SUPFAM" id="SSF54862">
    <property type="entry name" value="4Fe-4S ferredoxins"/>
    <property type="match status" value="1"/>
</dbReference>
<dbReference type="InterPro" id="IPR017871">
    <property type="entry name" value="ABC_transporter-like_CS"/>
</dbReference>
<evidence type="ECO:0000313" key="5">
    <source>
        <dbReference type="EMBL" id="GKT35284.1"/>
    </source>
</evidence>
<gene>
    <name evidence="5" type="ORF">ADUPG1_008473</name>
</gene>
<dbReference type="PROSITE" id="PS00211">
    <property type="entry name" value="ABC_TRANSPORTER_1"/>
    <property type="match status" value="1"/>
</dbReference>
<evidence type="ECO:0000256" key="1">
    <source>
        <dbReference type="ARBA" id="ARBA00022741"/>
    </source>
</evidence>
<dbReference type="PROSITE" id="PS51379">
    <property type="entry name" value="4FE4S_FER_2"/>
    <property type="match status" value="2"/>
</dbReference>
<proteinExistence type="predicted"/>
<name>A0ABQ5KS46_9EUKA</name>
<dbReference type="SUPFAM" id="SSF52540">
    <property type="entry name" value="P-loop containing nucleoside triphosphate hydrolases"/>
    <property type="match status" value="2"/>
</dbReference>
<dbReference type="InterPro" id="IPR007209">
    <property type="entry name" value="RNaseL-inhib-like_metal-bd_dom"/>
</dbReference>
<evidence type="ECO:0000256" key="2">
    <source>
        <dbReference type="ARBA" id="ARBA00022840"/>
    </source>
</evidence>
<dbReference type="InterPro" id="IPR003439">
    <property type="entry name" value="ABC_transporter-like_ATP-bd"/>
</dbReference>
<dbReference type="PANTHER" id="PTHR19248">
    <property type="entry name" value="ATP-BINDING TRANSPORT PROTEIN-RELATED"/>
    <property type="match status" value="1"/>
</dbReference>
<sequence length="610" mass="68708">MSKTSRTAIVNPDRCKPEICSQECRRVCPVVKMGKRCIVVTKKIAMLSETLCIGCGICPGKCPFKAITIINLPSDLDEKLIYRYGRNAFKLHRLPTPRPGQILGLLGQNGIGKSTALRIMAGKLVPNFGNFKEESDWEDVCEYFRGSELQAYFKKVVEQSIVVRTKPQYVDVIPKKIPGSVGNVLMKLHSKPLPIVKDIIAKLDLVHLLKRKIKLLSGGELQRFACALSMVQTGTMYMFDEPSSYLDVKQRLTVARMIRDMIVGDHEVYSIVVEHDLAILDYLSDFVCVLYGTPGVYGVITFPFNVRDGINVFLAGFIQTENMRFRDYAISFKMTTDTDEEEGEASDVIREQEYPDMRIDRDEFHLTVEAGKFRDSEIVVLIGENGMGKTTLIRALAGMKGLDPKELDSDDLVDMPSLSVSMKPQKLSPSFEGTVEQLLKKRIRPALSHAQFQTDVFKPMNMDVLMDRTVTELSGGELQRVAIVMALGKPADVYLLDEPSAYLDAEQRMITAKVIKRFILHSKKTAFVVEHDFLMSTYLADRVIIYSGEPGVKCTAHAPQGLVAGMNTFLKSLDVTFRRDPTNFRPRINKFLSQKDKEQKATGDFFFEEK</sequence>
<dbReference type="NCBIfam" id="NF009945">
    <property type="entry name" value="PRK13409.1"/>
    <property type="match status" value="1"/>
</dbReference>
<keyword evidence="6" id="KW-1185">Reference proteome</keyword>
<feature type="domain" description="4Fe-4S ferredoxin-type" evidence="4">
    <location>
        <begin position="43"/>
        <end position="72"/>
    </location>
</feature>
<dbReference type="EMBL" id="BQXS01010957">
    <property type="protein sequence ID" value="GKT35284.1"/>
    <property type="molecule type" value="Genomic_DNA"/>
</dbReference>
<keyword evidence="2" id="KW-0067">ATP-binding</keyword>
<evidence type="ECO:0000259" key="3">
    <source>
        <dbReference type="PROSITE" id="PS50893"/>
    </source>
</evidence>
<evidence type="ECO:0000313" key="6">
    <source>
        <dbReference type="Proteomes" id="UP001057375"/>
    </source>
</evidence>
<dbReference type="Proteomes" id="UP001057375">
    <property type="component" value="Unassembled WGS sequence"/>
</dbReference>
<evidence type="ECO:0000259" key="4">
    <source>
        <dbReference type="PROSITE" id="PS51379"/>
    </source>
</evidence>
<dbReference type="Pfam" id="PF00005">
    <property type="entry name" value="ABC_tran"/>
    <property type="match status" value="2"/>
</dbReference>
<feature type="domain" description="ABC transporter" evidence="3">
    <location>
        <begin position="349"/>
        <end position="573"/>
    </location>
</feature>